<dbReference type="EMBL" id="GGEC01017515">
    <property type="protein sequence ID" value="MBW97998.1"/>
    <property type="molecule type" value="Transcribed_RNA"/>
</dbReference>
<sequence>MDNKIPSKLQGTMKEPDLIPSKAFLATSSAFIILEDPAITLVSCGLLLFSSTRPGVSVSGGKTRERWMLSAMTSCCNASPSPRRPNLLAEYAVYP</sequence>
<dbReference type="AlphaFoldDB" id="A0A2P2JWZ1"/>
<proteinExistence type="predicted"/>
<organism evidence="1">
    <name type="scientific">Rhizophora mucronata</name>
    <name type="common">Asiatic mangrove</name>
    <dbReference type="NCBI Taxonomy" id="61149"/>
    <lineage>
        <taxon>Eukaryota</taxon>
        <taxon>Viridiplantae</taxon>
        <taxon>Streptophyta</taxon>
        <taxon>Embryophyta</taxon>
        <taxon>Tracheophyta</taxon>
        <taxon>Spermatophyta</taxon>
        <taxon>Magnoliopsida</taxon>
        <taxon>eudicotyledons</taxon>
        <taxon>Gunneridae</taxon>
        <taxon>Pentapetalae</taxon>
        <taxon>rosids</taxon>
        <taxon>fabids</taxon>
        <taxon>Malpighiales</taxon>
        <taxon>Rhizophoraceae</taxon>
        <taxon>Rhizophora</taxon>
    </lineage>
</organism>
<name>A0A2P2JWZ1_RHIMU</name>
<reference evidence="1" key="1">
    <citation type="submission" date="2018-02" db="EMBL/GenBank/DDBJ databases">
        <title>Rhizophora mucronata_Transcriptome.</title>
        <authorList>
            <person name="Meera S.P."/>
            <person name="Sreeshan A."/>
            <person name="Augustine A."/>
        </authorList>
    </citation>
    <scope>NUCLEOTIDE SEQUENCE</scope>
    <source>
        <tissue evidence="1">Leaf</tissue>
    </source>
</reference>
<evidence type="ECO:0000313" key="1">
    <source>
        <dbReference type="EMBL" id="MBW97998.1"/>
    </source>
</evidence>
<accession>A0A2P2JWZ1</accession>
<protein>
    <submittedName>
        <fullName evidence="1">Uncharacterized protein</fullName>
    </submittedName>
</protein>